<dbReference type="eggNOG" id="COG0737">
    <property type="taxonomic scope" value="Bacteria"/>
</dbReference>
<dbReference type="GO" id="GO:0016787">
    <property type="term" value="F:hydrolase activity"/>
    <property type="evidence" value="ECO:0007669"/>
    <property type="project" value="UniProtKB-KW"/>
</dbReference>
<dbReference type="STRING" id="572547.Amico_1571"/>
<dbReference type="SUPFAM" id="SSF55816">
    <property type="entry name" value="5'-nucleotidase (syn. UDP-sugar hydrolase), C-terminal domain"/>
    <property type="match status" value="1"/>
</dbReference>
<evidence type="ECO:0000259" key="3">
    <source>
        <dbReference type="Pfam" id="PF00149"/>
    </source>
</evidence>
<dbReference type="Gene3D" id="3.90.780.10">
    <property type="entry name" value="5'-Nucleotidase, C-terminal domain"/>
    <property type="match status" value="1"/>
</dbReference>
<dbReference type="InterPro" id="IPR006179">
    <property type="entry name" value="5_nucleotidase/apyrase"/>
</dbReference>
<dbReference type="RefSeq" id="WP_013048950.1">
    <property type="nucleotide sequence ID" value="NC_014011.1"/>
</dbReference>
<evidence type="ECO:0000313" key="6">
    <source>
        <dbReference type="Proteomes" id="UP000002366"/>
    </source>
</evidence>
<dbReference type="Pfam" id="PF00149">
    <property type="entry name" value="Metallophos"/>
    <property type="match status" value="1"/>
</dbReference>
<comment type="similarity">
    <text evidence="2">Belongs to the 5'-nucleotidase family.</text>
</comment>
<dbReference type="KEGG" id="aco:Amico_1571"/>
<dbReference type="InterPro" id="IPR036907">
    <property type="entry name" value="5'-Nucleotdase_C_sf"/>
</dbReference>
<dbReference type="InterPro" id="IPR004843">
    <property type="entry name" value="Calcineurin-like_PHP"/>
</dbReference>
<sequence>MRKKIVRGLIACCLLLILSAGALAVDGSITLMTLNDIHSHIYPYTISKEVKGEKVKVEVGGLARASTLIGKEKAQNPGNVFALEMGDINEGPLFFFYKGLAEIRGLNLAGIDIATLGNHEFDLGPSVLEDLMRYARFPFTVANLHTDLPAFQNLYHPYVIKDAANGLKIGFFGLIAPELFSVTKGSRGFRVGQDLKEEAQHMVKILHEEQCDIIVAMTHVGIYADRAIAQAVEGIHIITGGHSHTLLETPEIITGPNGWKTMVSHGGSMGRYIGIATVAVKNGKLDEGNSSWKARELTSDIPMDKRVAWLINPFQEKLDEKLGEPIGIMTQDADATKAAVRGKEAPLGNFIADSLRWNGQTQIGLMNGGSIRGDKVYPAGEISYKTLYEMLPYGNTLVRIDLTGEQIRDILEVSASALIREGDGYDGNLRTPTGGFLQVSGLKVSYDLKKKPALINNDGDLLENGDRVVEVMVENDDGTWAPLNPGTVYSVTTTDWLAPGGDKYYVFKMAAPTAYSMQVGDVESLAQYIRHLGEIKLQSEERITILQ</sequence>
<dbReference type="PANTHER" id="PTHR11575">
    <property type="entry name" value="5'-NUCLEOTIDASE-RELATED"/>
    <property type="match status" value="1"/>
</dbReference>
<dbReference type="PANTHER" id="PTHR11575:SF24">
    <property type="entry name" value="5'-NUCLEOTIDASE"/>
    <property type="match status" value="1"/>
</dbReference>
<dbReference type="SUPFAM" id="SSF56300">
    <property type="entry name" value="Metallo-dependent phosphatases"/>
    <property type="match status" value="1"/>
</dbReference>
<keyword evidence="2" id="KW-0547">Nucleotide-binding</keyword>
<proteinExistence type="inferred from homology"/>
<keyword evidence="2" id="KW-0378">Hydrolase</keyword>
<gene>
    <name evidence="5" type="ordered locus">Amico_1571</name>
</gene>
<dbReference type="InterPro" id="IPR008334">
    <property type="entry name" value="5'-Nucleotdase_C"/>
</dbReference>
<dbReference type="EMBL" id="CP001997">
    <property type="protein sequence ID" value="ADE57687.1"/>
    <property type="molecule type" value="Genomic_DNA"/>
</dbReference>
<keyword evidence="1 2" id="KW-0732">Signal</keyword>
<dbReference type="Gene3D" id="3.60.21.10">
    <property type="match status" value="1"/>
</dbReference>
<evidence type="ECO:0000256" key="1">
    <source>
        <dbReference type="ARBA" id="ARBA00022729"/>
    </source>
</evidence>
<feature type="domain" description="Calcineurin-like phosphoesterase" evidence="3">
    <location>
        <begin position="32"/>
        <end position="245"/>
    </location>
</feature>
<dbReference type="CDD" id="cd00845">
    <property type="entry name" value="MPP_UshA_N_like"/>
    <property type="match status" value="1"/>
</dbReference>
<dbReference type="InterPro" id="IPR029052">
    <property type="entry name" value="Metallo-depent_PP-like"/>
</dbReference>
<dbReference type="Proteomes" id="UP000002366">
    <property type="component" value="Chromosome"/>
</dbReference>
<reference evidence="5 6" key="1">
    <citation type="journal article" date="2010" name="Stand. Genomic Sci.">
        <title>Complete genome sequence of Aminobacterium colombiense type strain (ALA-1).</title>
        <authorList>
            <person name="Chertkov O."/>
            <person name="Sikorski J."/>
            <person name="Brambilla E."/>
            <person name="Lapidus A."/>
            <person name="Copeland A."/>
            <person name="Glavina Del Rio T."/>
            <person name="Nolan M."/>
            <person name="Lucas S."/>
            <person name="Tice H."/>
            <person name="Cheng J.F."/>
            <person name="Han C."/>
            <person name="Detter J.C."/>
            <person name="Bruce D."/>
            <person name="Tapia R."/>
            <person name="Goodwin L."/>
            <person name="Pitluck S."/>
            <person name="Liolios K."/>
            <person name="Ivanova N."/>
            <person name="Mavromatis K."/>
            <person name="Ovchinnikova G."/>
            <person name="Pati A."/>
            <person name="Chen A."/>
            <person name="Palaniappan K."/>
            <person name="Land M."/>
            <person name="Hauser L."/>
            <person name="Chang Y.J."/>
            <person name="Jeffries C.D."/>
            <person name="Spring S."/>
            <person name="Rohde M."/>
            <person name="Goker M."/>
            <person name="Bristow J."/>
            <person name="Eisen J.A."/>
            <person name="Markowitz V."/>
            <person name="Hugenholtz P."/>
            <person name="Kyrpides N.C."/>
            <person name="Klenk H.P."/>
        </authorList>
    </citation>
    <scope>NUCLEOTIDE SEQUENCE [LARGE SCALE GENOMIC DNA]</scope>
    <source>
        <strain evidence="6">DSM 12261 / ALA-1</strain>
    </source>
</reference>
<dbReference type="GO" id="GO:0030288">
    <property type="term" value="C:outer membrane-bounded periplasmic space"/>
    <property type="evidence" value="ECO:0007669"/>
    <property type="project" value="TreeGrafter"/>
</dbReference>
<dbReference type="GO" id="GO:0000166">
    <property type="term" value="F:nucleotide binding"/>
    <property type="evidence" value="ECO:0007669"/>
    <property type="project" value="UniProtKB-KW"/>
</dbReference>
<dbReference type="Pfam" id="PF02872">
    <property type="entry name" value="5_nucleotid_C"/>
    <property type="match status" value="1"/>
</dbReference>
<name>D5EGK5_AMICL</name>
<accession>D5EGK5</accession>
<dbReference type="HOGENOM" id="CLU_005854_7_1_0"/>
<protein>
    <submittedName>
        <fullName evidence="5">5'-Nucleotidase domain protein</fullName>
    </submittedName>
</protein>
<feature type="signal peptide" evidence="2">
    <location>
        <begin position="1"/>
        <end position="24"/>
    </location>
</feature>
<evidence type="ECO:0000313" key="5">
    <source>
        <dbReference type="EMBL" id="ADE57687.1"/>
    </source>
</evidence>
<evidence type="ECO:0000256" key="2">
    <source>
        <dbReference type="RuleBase" id="RU362119"/>
    </source>
</evidence>
<organism evidence="5 6">
    <name type="scientific">Aminobacterium colombiense (strain DSM 12261 / ALA-1)</name>
    <dbReference type="NCBI Taxonomy" id="572547"/>
    <lineage>
        <taxon>Bacteria</taxon>
        <taxon>Thermotogati</taxon>
        <taxon>Synergistota</taxon>
        <taxon>Synergistia</taxon>
        <taxon>Synergistales</taxon>
        <taxon>Aminobacteriaceae</taxon>
        <taxon>Aminobacterium</taxon>
    </lineage>
</organism>
<feature type="domain" description="5'-Nucleotidase C-terminal" evidence="4">
    <location>
        <begin position="330"/>
        <end position="508"/>
    </location>
</feature>
<evidence type="ECO:0000259" key="4">
    <source>
        <dbReference type="Pfam" id="PF02872"/>
    </source>
</evidence>
<dbReference type="PRINTS" id="PR01607">
    <property type="entry name" value="APYRASEFAMLY"/>
</dbReference>
<keyword evidence="6" id="KW-1185">Reference proteome</keyword>
<feature type="chain" id="PRO_5005126562" evidence="2">
    <location>
        <begin position="25"/>
        <end position="547"/>
    </location>
</feature>
<dbReference type="OrthoDB" id="7820733at2"/>
<dbReference type="AlphaFoldDB" id="D5EGK5"/>
<dbReference type="GO" id="GO:0009166">
    <property type="term" value="P:nucleotide catabolic process"/>
    <property type="evidence" value="ECO:0007669"/>
    <property type="project" value="InterPro"/>
</dbReference>